<dbReference type="AlphaFoldDB" id="A0A1X6YV15"/>
<dbReference type="GO" id="GO:0004622">
    <property type="term" value="F:phosphatidylcholine lysophospholipase activity"/>
    <property type="evidence" value="ECO:0007669"/>
    <property type="project" value="TreeGrafter"/>
</dbReference>
<accession>A0A1X6YV15</accession>
<gene>
    <name evidence="4" type="primary">tesA</name>
    <name evidence="3" type="ORF">CLV79_10258</name>
    <name evidence="4" type="ORF">LOS8367_01142</name>
</gene>
<dbReference type="RefSeq" id="WP_085895530.1">
    <property type="nucleotide sequence ID" value="NZ_FWFY01000003.1"/>
</dbReference>
<protein>
    <submittedName>
        <fullName evidence="3">Acyl-CoA thioesterase-1</fullName>
    </submittedName>
    <submittedName>
        <fullName evidence="4">Esterase TesA</fullName>
        <ecNumber evidence="4">3.1.1.1</ecNumber>
    </submittedName>
</protein>
<feature type="domain" description="SGNH hydrolase-type esterase" evidence="2">
    <location>
        <begin position="26"/>
        <end position="193"/>
    </location>
</feature>
<name>A0A1X6YV15_9RHOB</name>
<keyword evidence="4" id="KW-0378">Hydrolase</keyword>
<evidence type="ECO:0000313" key="5">
    <source>
        <dbReference type="Proteomes" id="UP000193495"/>
    </source>
</evidence>
<dbReference type="Gene3D" id="3.40.50.1110">
    <property type="entry name" value="SGNH hydrolase"/>
    <property type="match status" value="1"/>
</dbReference>
<reference evidence="3 6" key="2">
    <citation type="submission" date="2018-03" db="EMBL/GenBank/DDBJ databases">
        <title>Genomic Encyclopedia of Archaeal and Bacterial Type Strains, Phase II (KMG-II): from individual species to whole genera.</title>
        <authorList>
            <person name="Goeker M."/>
        </authorList>
    </citation>
    <scope>NUCLEOTIDE SEQUENCE [LARGE SCALE GENOMIC DNA]</scope>
    <source>
        <strain evidence="3 6">DSM 29956</strain>
    </source>
</reference>
<dbReference type="Pfam" id="PF13472">
    <property type="entry name" value="Lipase_GDSL_2"/>
    <property type="match status" value="1"/>
</dbReference>
<dbReference type="CDD" id="cd01822">
    <property type="entry name" value="Lysophospholipase_L1_like"/>
    <property type="match status" value="1"/>
</dbReference>
<dbReference type="EC" id="3.1.1.1" evidence="4"/>
<dbReference type="OrthoDB" id="9786188at2"/>
<proteinExistence type="predicted"/>
<feature type="chain" id="PRO_5044568181" evidence="1">
    <location>
        <begin position="20"/>
        <end position="220"/>
    </location>
</feature>
<evidence type="ECO:0000259" key="2">
    <source>
        <dbReference type="Pfam" id="PF13472"/>
    </source>
</evidence>
<dbReference type="Proteomes" id="UP000193495">
    <property type="component" value="Unassembled WGS sequence"/>
</dbReference>
<dbReference type="PANTHER" id="PTHR30383:SF24">
    <property type="entry name" value="THIOESTERASE 1_PROTEASE 1_LYSOPHOSPHOLIPASE L1"/>
    <property type="match status" value="1"/>
</dbReference>
<dbReference type="SUPFAM" id="SSF52266">
    <property type="entry name" value="SGNH hydrolase"/>
    <property type="match status" value="1"/>
</dbReference>
<evidence type="ECO:0000313" key="6">
    <source>
        <dbReference type="Proteomes" id="UP000240624"/>
    </source>
</evidence>
<dbReference type="InterPro" id="IPR013830">
    <property type="entry name" value="SGNH_hydro"/>
</dbReference>
<keyword evidence="1" id="KW-0732">Signal</keyword>
<dbReference type="InterPro" id="IPR036514">
    <property type="entry name" value="SGNH_hydro_sf"/>
</dbReference>
<dbReference type="EMBL" id="PYGB01000002">
    <property type="protein sequence ID" value="PSK87578.1"/>
    <property type="molecule type" value="Genomic_DNA"/>
</dbReference>
<dbReference type="InterPro" id="IPR051532">
    <property type="entry name" value="Ester_Hydrolysis_Enzymes"/>
</dbReference>
<organism evidence="4 5">
    <name type="scientific">Limimaricola soesokkakensis</name>
    <dbReference type="NCBI Taxonomy" id="1343159"/>
    <lineage>
        <taxon>Bacteria</taxon>
        <taxon>Pseudomonadati</taxon>
        <taxon>Pseudomonadota</taxon>
        <taxon>Alphaproteobacteria</taxon>
        <taxon>Rhodobacterales</taxon>
        <taxon>Paracoccaceae</taxon>
        <taxon>Limimaricola</taxon>
    </lineage>
</organism>
<evidence type="ECO:0000313" key="4">
    <source>
        <dbReference type="EMBL" id="SLN31448.1"/>
    </source>
</evidence>
<evidence type="ECO:0000256" key="1">
    <source>
        <dbReference type="SAM" id="SignalP"/>
    </source>
</evidence>
<feature type="signal peptide" evidence="1">
    <location>
        <begin position="1"/>
        <end position="19"/>
    </location>
</feature>
<reference evidence="4 5" key="1">
    <citation type="submission" date="2017-03" db="EMBL/GenBank/DDBJ databases">
        <authorList>
            <person name="Afonso C.L."/>
            <person name="Miller P.J."/>
            <person name="Scott M.A."/>
            <person name="Spackman E."/>
            <person name="Goraichik I."/>
            <person name="Dimitrov K.M."/>
            <person name="Suarez D.L."/>
            <person name="Swayne D.E."/>
        </authorList>
    </citation>
    <scope>NUCLEOTIDE SEQUENCE [LARGE SCALE GENOMIC DNA]</scope>
    <source>
        <strain evidence="4 5">CECT 8367</strain>
    </source>
</reference>
<dbReference type="GO" id="GO:0106435">
    <property type="term" value="F:carboxylesterase activity"/>
    <property type="evidence" value="ECO:0007669"/>
    <property type="project" value="UniProtKB-EC"/>
</dbReference>
<keyword evidence="6" id="KW-1185">Reference proteome</keyword>
<sequence>MRKLLLPLLIAAAPLTAQAEELVIAALGDSLTAGYGLPQGDGLVPQLQEWLDAEGAEVRLINAGVSGDTSAGGLARTDWTLTPEVDAMIVALGGNDYLRGLDPDEMRANIDGILDKAEAAEVETLLVGIKAGPNYGADYAQAFDAAYADLAREHEVPLYPDFFAPLQEGRGVDEARRAYLQPDGLHPNAEGVALIVEALGPEVLALAERARTGESRAELR</sequence>
<dbReference type="EMBL" id="FWFY01000003">
    <property type="protein sequence ID" value="SLN31448.1"/>
    <property type="molecule type" value="Genomic_DNA"/>
</dbReference>
<dbReference type="Proteomes" id="UP000240624">
    <property type="component" value="Unassembled WGS sequence"/>
</dbReference>
<dbReference type="PANTHER" id="PTHR30383">
    <property type="entry name" value="THIOESTERASE 1/PROTEASE 1/LYSOPHOSPHOLIPASE L1"/>
    <property type="match status" value="1"/>
</dbReference>
<evidence type="ECO:0000313" key="3">
    <source>
        <dbReference type="EMBL" id="PSK87578.1"/>
    </source>
</evidence>